<dbReference type="Pfam" id="PF09734">
    <property type="entry name" value="Tau95"/>
    <property type="match status" value="1"/>
</dbReference>
<feature type="domain" description="Transcription factor IIIC subunit 5 HTH" evidence="5">
    <location>
        <begin position="157"/>
        <end position="308"/>
    </location>
</feature>
<proteinExistence type="predicted"/>
<evidence type="ECO:0000256" key="3">
    <source>
        <dbReference type="ARBA" id="ARBA00023163"/>
    </source>
</evidence>
<keyword evidence="2" id="KW-0238">DNA-binding</keyword>
<evidence type="ECO:0000256" key="1">
    <source>
        <dbReference type="ARBA" id="ARBA00004123"/>
    </source>
</evidence>
<dbReference type="EMBL" id="JAEPRE010000028">
    <property type="protein sequence ID" value="KAG2235746.1"/>
    <property type="molecule type" value="Genomic_DNA"/>
</dbReference>
<dbReference type="InterPro" id="IPR042536">
    <property type="entry name" value="TFIIIC_tauA_Sfc1"/>
</dbReference>
<dbReference type="GO" id="GO:0000127">
    <property type="term" value="C:transcription factor TFIIIC complex"/>
    <property type="evidence" value="ECO:0007669"/>
    <property type="project" value="InterPro"/>
</dbReference>
<dbReference type="Pfam" id="PF17682">
    <property type="entry name" value="Tau95_N"/>
    <property type="match status" value="1"/>
</dbReference>
<name>A0A8H7VV77_9FUNG</name>
<dbReference type="PANTHER" id="PTHR13230">
    <property type="entry name" value="GENERAL TRANSCRIPTION FACTOR IIIC, POLYPEPTIDE 5"/>
    <property type="match status" value="1"/>
</dbReference>
<evidence type="ECO:0000256" key="4">
    <source>
        <dbReference type="ARBA" id="ARBA00023242"/>
    </source>
</evidence>
<sequence length="513" mass="59525">MEKEYEPSPIIPIGDKTFFCVEYPGYVKRVKRALETLGGEKALTEALNTNSTVDLKYRPGDPFSHAIKGQILPTSKLLVKVTRRVKKNKEAETKWETKVEGVVTNTLRFRNLADFQYIVPKEDKVYQLKEALTKGNVQHIIDYRVDTDDNLENLRNIPPPIFTITEGVLSYGYRQNAPVLRVRVKQPDGSFKIKLLNRSRSVDNAITVVRYHEENMPTKSWHNLSKLTDKKEMAIAKVLEELFEARPIWSRSAIVARLPYEKNVAIRQGLARYAYTFTNGPWQNCWVKYGIDPRKDPKYRIYQSIDIRKHFSVKDRLTSSIYKKPIEDSKDTVRSKTKYIFDGVTVLGISSFQLCDITDPDIVRLIENPKYIKSKPNKESGYYYKCVFKRIRYALRTKYESLAETGTAQHIEDIEEGLLEEIEKVKEESKKNGDAMKEIENSESSKRLKDVVDDYMEELVKEKPSADDDFDIEIDTLDDYDEVLDAFEDANMEEIENTQEIKQIEEDTIMNDP</sequence>
<evidence type="ECO:0000259" key="6">
    <source>
        <dbReference type="Pfam" id="PF17682"/>
    </source>
</evidence>
<keyword evidence="4" id="KW-0539">Nucleus</keyword>
<comment type="caution">
    <text evidence="7">The sequence shown here is derived from an EMBL/GenBank/DDBJ whole genome shotgun (WGS) entry which is preliminary data.</text>
</comment>
<protein>
    <submittedName>
        <fullName evidence="7">Uncharacterized protein</fullName>
    </submittedName>
</protein>
<reference evidence="7" key="1">
    <citation type="submission" date="2021-01" db="EMBL/GenBank/DDBJ databases">
        <title>Metabolic potential, ecology and presence of endohyphal bacteria is reflected in genomic diversity of Mucoromycotina.</title>
        <authorList>
            <person name="Muszewska A."/>
            <person name="Okrasinska A."/>
            <person name="Steczkiewicz K."/>
            <person name="Drgas O."/>
            <person name="Orlowska M."/>
            <person name="Perlinska-Lenart U."/>
            <person name="Aleksandrzak-Piekarczyk T."/>
            <person name="Szatraj K."/>
            <person name="Zielenkiewicz U."/>
            <person name="Pilsyk S."/>
            <person name="Malc E."/>
            <person name="Mieczkowski P."/>
            <person name="Kruszewska J.S."/>
            <person name="Biernat P."/>
            <person name="Pawlowska J."/>
        </authorList>
    </citation>
    <scope>NUCLEOTIDE SEQUENCE</scope>
    <source>
        <strain evidence="7">WA0000018081</strain>
    </source>
</reference>
<dbReference type="InterPro" id="IPR019136">
    <property type="entry name" value="TF_IIIC_su-5_HTH"/>
</dbReference>
<comment type="subcellular location">
    <subcellularLocation>
        <location evidence="1">Nucleus</location>
    </subcellularLocation>
</comment>
<evidence type="ECO:0000313" key="7">
    <source>
        <dbReference type="EMBL" id="KAG2235746.1"/>
    </source>
</evidence>
<feature type="domain" description="Transcription factor IIIC subunit Tfc1/Sfc1 triple barrel" evidence="6">
    <location>
        <begin position="20"/>
        <end position="117"/>
    </location>
</feature>
<dbReference type="GO" id="GO:0001003">
    <property type="term" value="F:RNA polymerase III type 2 promoter sequence-specific DNA binding"/>
    <property type="evidence" value="ECO:0007669"/>
    <property type="project" value="TreeGrafter"/>
</dbReference>
<dbReference type="GO" id="GO:0005634">
    <property type="term" value="C:nucleus"/>
    <property type="evidence" value="ECO:0007669"/>
    <property type="project" value="UniProtKB-SubCell"/>
</dbReference>
<dbReference type="GO" id="GO:0006384">
    <property type="term" value="P:transcription initiation at RNA polymerase III promoter"/>
    <property type="evidence" value="ECO:0007669"/>
    <property type="project" value="InterPro"/>
</dbReference>
<keyword evidence="8" id="KW-1185">Reference proteome</keyword>
<dbReference type="GO" id="GO:0001002">
    <property type="term" value="F:RNA polymerase III type 1 promoter sequence-specific DNA binding"/>
    <property type="evidence" value="ECO:0007669"/>
    <property type="project" value="TreeGrafter"/>
</dbReference>
<dbReference type="InterPro" id="IPR041499">
    <property type="entry name" value="Tfc1/Sfc1_N"/>
</dbReference>
<evidence type="ECO:0000256" key="2">
    <source>
        <dbReference type="ARBA" id="ARBA00023125"/>
    </source>
</evidence>
<evidence type="ECO:0000259" key="5">
    <source>
        <dbReference type="Pfam" id="PF09734"/>
    </source>
</evidence>
<organism evidence="7 8">
    <name type="scientific">Thamnidium elegans</name>
    <dbReference type="NCBI Taxonomy" id="101142"/>
    <lineage>
        <taxon>Eukaryota</taxon>
        <taxon>Fungi</taxon>
        <taxon>Fungi incertae sedis</taxon>
        <taxon>Mucoromycota</taxon>
        <taxon>Mucoromycotina</taxon>
        <taxon>Mucoromycetes</taxon>
        <taxon>Mucorales</taxon>
        <taxon>Mucorineae</taxon>
        <taxon>Mucoraceae</taxon>
        <taxon>Thamnidium</taxon>
    </lineage>
</organism>
<dbReference type="Gene3D" id="3.30.200.160">
    <property type="entry name" value="TFIIIC, subcomplex tauA, subunit Sfc1, barrel domain"/>
    <property type="match status" value="1"/>
</dbReference>
<gene>
    <name evidence="7" type="ORF">INT48_009161</name>
</gene>
<keyword evidence="3" id="KW-0804">Transcription</keyword>
<dbReference type="PANTHER" id="PTHR13230:SF5">
    <property type="entry name" value="GENERAL TRANSCRIPTION FACTOR 3C POLYPEPTIDE 5"/>
    <property type="match status" value="1"/>
</dbReference>
<dbReference type="Proteomes" id="UP000613177">
    <property type="component" value="Unassembled WGS sequence"/>
</dbReference>
<accession>A0A8H7VV77</accession>
<evidence type="ECO:0000313" key="8">
    <source>
        <dbReference type="Proteomes" id="UP000613177"/>
    </source>
</evidence>
<dbReference type="InterPro" id="IPR040454">
    <property type="entry name" value="TF_IIIC_Tfc1/Sfc1"/>
</dbReference>
<dbReference type="AlphaFoldDB" id="A0A8H7VV77"/>